<accession>A0ABS6C592</accession>
<proteinExistence type="predicted"/>
<keyword evidence="1" id="KW-0808">Transferase</keyword>
<sequence length="47" mass="4924">MKVRTKGGYCGAIGNVGVCYFNANKIITTGGGMVVANNKDILDKIAF</sequence>
<evidence type="ECO:0000313" key="1">
    <source>
        <dbReference type="EMBL" id="MBU3220669.1"/>
    </source>
</evidence>
<dbReference type="InterPro" id="IPR000653">
    <property type="entry name" value="DegT/StrS_aminotransferase"/>
</dbReference>
<name>A0ABS6C592_9CLOT</name>
<evidence type="ECO:0000313" key="2">
    <source>
        <dbReference type="Proteomes" id="UP000740830"/>
    </source>
</evidence>
<dbReference type="EMBL" id="JAHLDG010000019">
    <property type="protein sequence ID" value="MBU3220669.1"/>
    <property type="molecule type" value="Genomic_DNA"/>
</dbReference>
<dbReference type="Proteomes" id="UP000740830">
    <property type="component" value="Unassembled WGS sequence"/>
</dbReference>
<keyword evidence="2" id="KW-1185">Reference proteome</keyword>
<reference evidence="1 2" key="1">
    <citation type="submission" date="2021-06" db="EMBL/GenBank/DDBJ databases">
        <title>Clostridia strains as spoilage organisms.</title>
        <authorList>
            <person name="Wambui J."/>
            <person name="Stephan R."/>
            <person name="Stevens M.J.A."/>
        </authorList>
    </citation>
    <scope>NUCLEOTIDE SEQUENCE [LARGE SCALE GENOMIC DNA]</scope>
    <source>
        <strain evidence="1 2">CM013</strain>
    </source>
</reference>
<gene>
    <name evidence="1" type="ORF">KPL27_11305</name>
</gene>
<organism evidence="1 2">
    <name type="scientific">Clostridium algidicarnis</name>
    <dbReference type="NCBI Taxonomy" id="37659"/>
    <lineage>
        <taxon>Bacteria</taxon>
        <taxon>Bacillati</taxon>
        <taxon>Bacillota</taxon>
        <taxon>Clostridia</taxon>
        <taxon>Eubacteriales</taxon>
        <taxon>Clostridiaceae</taxon>
        <taxon>Clostridium</taxon>
    </lineage>
</organism>
<comment type="caution">
    <text evidence="1">The sequence shown here is derived from an EMBL/GenBank/DDBJ whole genome shotgun (WGS) entry which is preliminary data.</text>
</comment>
<keyword evidence="1" id="KW-0032">Aminotransferase</keyword>
<dbReference type="Pfam" id="PF01041">
    <property type="entry name" value="DegT_DnrJ_EryC1"/>
    <property type="match status" value="1"/>
</dbReference>
<dbReference type="GO" id="GO:0008483">
    <property type="term" value="F:transaminase activity"/>
    <property type="evidence" value="ECO:0007669"/>
    <property type="project" value="UniProtKB-KW"/>
</dbReference>
<dbReference type="RefSeq" id="WP_216132533.1">
    <property type="nucleotide sequence ID" value="NZ_JAHLDG010000019.1"/>
</dbReference>
<protein>
    <submittedName>
        <fullName evidence="1">DegT/DnrJ/EryC1/StrS family aminotransferase</fullName>
    </submittedName>
</protein>